<proteinExistence type="inferred from homology"/>
<comment type="caution">
    <text evidence="2">The sequence shown here is derived from an EMBL/GenBank/DDBJ whole genome shotgun (WGS) entry which is preliminary data.</text>
</comment>
<reference evidence="2 3" key="1">
    <citation type="submission" date="2018-06" db="EMBL/GenBank/DDBJ databases">
        <title>Extensive metabolic versatility and redundancy in microbially diverse, dynamic hydrothermal sediments.</title>
        <authorList>
            <person name="Dombrowski N."/>
            <person name="Teske A."/>
            <person name="Baker B.J."/>
        </authorList>
    </citation>
    <scope>NUCLEOTIDE SEQUENCE [LARGE SCALE GENOMIC DNA]</scope>
    <source>
        <strain evidence="2">B36_G15</strain>
    </source>
</reference>
<dbReference type="PRINTS" id="PR00445">
    <property type="entry name" value="HUPFHYPC"/>
</dbReference>
<name>A0A660SFD5_UNCW3</name>
<dbReference type="GO" id="GO:0051604">
    <property type="term" value="P:protein maturation"/>
    <property type="evidence" value="ECO:0007669"/>
    <property type="project" value="TreeGrafter"/>
</dbReference>
<dbReference type="GO" id="GO:1902670">
    <property type="term" value="F:carbon dioxide binding"/>
    <property type="evidence" value="ECO:0007669"/>
    <property type="project" value="TreeGrafter"/>
</dbReference>
<accession>A0A660SFD5</accession>
<sequence>MCLAVPAKLIEREGNQGIIEVMGVRREVYLNLTPEARIGDWLLVHAGFAIQIISEDDALETLKIFDELYNN</sequence>
<organism evidence="2 3">
    <name type="scientific">candidate division WOR-3 bacterium</name>
    <dbReference type="NCBI Taxonomy" id="2052148"/>
    <lineage>
        <taxon>Bacteria</taxon>
        <taxon>Bacteria division WOR-3</taxon>
    </lineage>
</organism>
<dbReference type="InterPro" id="IPR019812">
    <property type="entry name" value="Hydgase_assmbl_chp_CS"/>
</dbReference>
<comment type="similarity">
    <text evidence="1">Belongs to the HupF/HypC family.</text>
</comment>
<evidence type="ECO:0000313" key="3">
    <source>
        <dbReference type="Proteomes" id="UP000268469"/>
    </source>
</evidence>
<dbReference type="FunFam" id="2.30.30.140:FF:000022">
    <property type="entry name" value="Hydrogenase assembly chaperone HybG"/>
    <property type="match status" value="1"/>
</dbReference>
<gene>
    <name evidence="2" type="ORF">DRP53_10150</name>
</gene>
<dbReference type="Pfam" id="PF01455">
    <property type="entry name" value="HupF_HypC"/>
    <property type="match status" value="1"/>
</dbReference>
<dbReference type="Proteomes" id="UP000268469">
    <property type="component" value="Unassembled WGS sequence"/>
</dbReference>
<dbReference type="PROSITE" id="PS01097">
    <property type="entry name" value="HUPF_HYPC"/>
    <property type="match status" value="1"/>
</dbReference>
<dbReference type="PANTHER" id="PTHR35177:SF2">
    <property type="entry name" value="HYDROGENASE MATURATION FACTOR HYBG"/>
    <property type="match status" value="1"/>
</dbReference>
<dbReference type="Gene3D" id="2.30.30.140">
    <property type="match status" value="1"/>
</dbReference>
<dbReference type="InterPro" id="IPR001109">
    <property type="entry name" value="Hydrogenase_HupF/HypC"/>
</dbReference>
<evidence type="ECO:0000313" key="2">
    <source>
        <dbReference type="EMBL" id="RKX68710.1"/>
    </source>
</evidence>
<evidence type="ECO:0000256" key="1">
    <source>
        <dbReference type="ARBA" id="ARBA00006018"/>
    </source>
</evidence>
<dbReference type="SUPFAM" id="SSF159127">
    <property type="entry name" value="HupF/HypC-like"/>
    <property type="match status" value="1"/>
</dbReference>
<dbReference type="GO" id="GO:0005506">
    <property type="term" value="F:iron ion binding"/>
    <property type="evidence" value="ECO:0007669"/>
    <property type="project" value="TreeGrafter"/>
</dbReference>
<protein>
    <submittedName>
        <fullName evidence="2">HypC/HybG/HupF family hydrogenase formation chaperone</fullName>
    </submittedName>
</protein>
<dbReference type="AlphaFoldDB" id="A0A660SFD5"/>
<dbReference type="EMBL" id="QNBE01000136">
    <property type="protein sequence ID" value="RKX68710.1"/>
    <property type="molecule type" value="Genomic_DNA"/>
</dbReference>
<dbReference type="NCBIfam" id="TIGR00074">
    <property type="entry name" value="hypC_hupF"/>
    <property type="match status" value="1"/>
</dbReference>
<dbReference type="PANTHER" id="PTHR35177">
    <property type="entry name" value="HYDROGENASE MATURATION FACTOR HYBG"/>
    <property type="match status" value="1"/>
</dbReference>